<name>A0A3N4I9T4_ASCIM</name>
<accession>A0A3N4I9T4</accession>
<evidence type="ECO:0000256" key="1">
    <source>
        <dbReference type="SAM" id="MobiDB-lite"/>
    </source>
</evidence>
<keyword evidence="3" id="KW-1185">Reference proteome</keyword>
<feature type="compositionally biased region" description="Gly residues" evidence="1">
    <location>
        <begin position="400"/>
        <end position="418"/>
    </location>
</feature>
<organism evidence="2 3">
    <name type="scientific">Ascobolus immersus RN42</name>
    <dbReference type="NCBI Taxonomy" id="1160509"/>
    <lineage>
        <taxon>Eukaryota</taxon>
        <taxon>Fungi</taxon>
        <taxon>Dikarya</taxon>
        <taxon>Ascomycota</taxon>
        <taxon>Pezizomycotina</taxon>
        <taxon>Pezizomycetes</taxon>
        <taxon>Pezizales</taxon>
        <taxon>Ascobolaceae</taxon>
        <taxon>Ascobolus</taxon>
    </lineage>
</organism>
<feature type="region of interest" description="Disordered" evidence="1">
    <location>
        <begin position="446"/>
        <end position="470"/>
    </location>
</feature>
<dbReference type="STRING" id="1160509.A0A3N4I9T4"/>
<feature type="region of interest" description="Disordered" evidence="1">
    <location>
        <begin position="397"/>
        <end position="418"/>
    </location>
</feature>
<evidence type="ECO:0000313" key="3">
    <source>
        <dbReference type="Proteomes" id="UP000275078"/>
    </source>
</evidence>
<feature type="compositionally biased region" description="Acidic residues" evidence="1">
    <location>
        <begin position="451"/>
        <end position="470"/>
    </location>
</feature>
<dbReference type="OrthoDB" id="5395390at2759"/>
<evidence type="ECO:0000313" key="2">
    <source>
        <dbReference type="EMBL" id="RPA82843.1"/>
    </source>
</evidence>
<dbReference type="Proteomes" id="UP000275078">
    <property type="component" value="Unassembled WGS sequence"/>
</dbReference>
<feature type="compositionally biased region" description="Basic residues" evidence="1">
    <location>
        <begin position="1"/>
        <end position="18"/>
    </location>
</feature>
<sequence length="470" mass="52058">MPPKRKATATRSSARKAAKTTTSSPSSATAETTKAPTAARASKTPARRATAKASTTSSSTTRTSTPKAPTGSSRKWKKGEYKFKPSLPSRLVQLPYHILLDIFTIAATNSKDGHHWTTPSFLLTLAKMNTSFKAPALTALYSYPPLWPPKRANQFFQNIKDYPDHAAMVREVVIEVSPLLAKHRSTKSECEHDIVQVLCLLPNLRRLEFWHAEDMSFERLRLGTKPEPINWTYPSNLLPSLEAADLPPTLTSFTITTSDFFLAPHFALLATHAPNLTLIDVTASSSSPKDPWDFDAVDLPAKLHTLKLHRLQCTSRFATSLFQTLLTLPDLYRVELDMGISDLHWKDRAGFREEWEGKVRAKLREGVLRLSIGNRAVQGGFDESDFLDQEKMTTTYRISGGRGSSKAGGVGRGASGGKAVGRVSNRGMAEIRAAAVEIVGRINRGWVATREDEEEEEDGDYEDDGDWDEE</sequence>
<dbReference type="AlphaFoldDB" id="A0A3N4I9T4"/>
<feature type="compositionally biased region" description="Low complexity" evidence="1">
    <location>
        <begin position="51"/>
        <end position="70"/>
    </location>
</feature>
<dbReference type="EMBL" id="ML119668">
    <property type="protein sequence ID" value="RPA82843.1"/>
    <property type="molecule type" value="Genomic_DNA"/>
</dbReference>
<proteinExistence type="predicted"/>
<reference evidence="2 3" key="1">
    <citation type="journal article" date="2018" name="Nat. Ecol. Evol.">
        <title>Pezizomycetes genomes reveal the molecular basis of ectomycorrhizal truffle lifestyle.</title>
        <authorList>
            <person name="Murat C."/>
            <person name="Payen T."/>
            <person name="Noel B."/>
            <person name="Kuo A."/>
            <person name="Morin E."/>
            <person name="Chen J."/>
            <person name="Kohler A."/>
            <person name="Krizsan K."/>
            <person name="Balestrini R."/>
            <person name="Da Silva C."/>
            <person name="Montanini B."/>
            <person name="Hainaut M."/>
            <person name="Levati E."/>
            <person name="Barry K.W."/>
            <person name="Belfiori B."/>
            <person name="Cichocki N."/>
            <person name="Clum A."/>
            <person name="Dockter R.B."/>
            <person name="Fauchery L."/>
            <person name="Guy J."/>
            <person name="Iotti M."/>
            <person name="Le Tacon F."/>
            <person name="Lindquist E.A."/>
            <person name="Lipzen A."/>
            <person name="Malagnac F."/>
            <person name="Mello A."/>
            <person name="Molinier V."/>
            <person name="Miyauchi S."/>
            <person name="Poulain J."/>
            <person name="Riccioni C."/>
            <person name="Rubini A."/>
            <person name="Sitrit Y."/>
            <person name="Splivallo R."/>
            <person name="Traeger S."/>
            <person name="Wang M."/>
            <person name="Zifcakova L."/>
            <person name="Wipf D."/>
            <person name="Zambonelli A."/>
            <person name="Paolocci F."/>
            <person name="Nowrousian M."/>
            <person name="Ottonello S."/>
            <person name="Baldrian P."/>
            <person name="Spatafora J.W."/>
            <person name="Henrissat B."/>
            <person name="Nagy L.G."/>
            <person name="Aury J.M."/>
            <person name="Wincker P."/>
            <person name="Grigoriev I.V."/>
            <person name="Bonfante P."/>
            <person name="Martin F.M."/>
        </authorList>
    </citation>
    <scope>NUCLEOTIDE SEQUENCE [LARGE SCALE GENOMIC DNA]</scope>
    <source>
        <strain evidence="2 3">RN42</strain>
    </source>
</reference>
<protein>
    <submittedName>
        <fullName evidence="2">Uncharacterized protein</fullName>
    </submittedName>
</protein>
<feature type="region of interest" description="Disordered" evidence="1">
    <location>
        <begin position="1"/>
        <end position="77"/>
    </location>
</feature>
<feature type="compositionally biased region" description="Low complexity" evidence="1">
    <location>
        <begin position="19"/>
        <end position="44"/>
    </location>
</feature>
<gene>
    <name evidence="2" type="ORF">BJ508DRAFT_375358</name>
</gene>